<dbReference type="RefSeq" id="WP_066445578.1">
    <property type="nucleotide sequence ID" value="NZ_CAUWFI010000002.1"/>
</dbReference>
<keyword evidence="2" id="KW-0238">DNA-binding</keyword>
<dbReference type="Pfam" id="PF04397">
    <property type="entry name" value="LytTR"/>
    <property type="match status" value="1"/>
</dbReference>
<dbReference type="EMBL" id="SMCQ01000001">
    <property type="protein sequence ID" value="TCW02880.1"/>
    <property type="molecule type" value="Genomic_DNA"/>
</dbReference>
<dbReference type="Gene3D" id="2.40.50.1020">
    <property type="entry name" value="LytTr DNA-binding domain"/>
    <property type="match status" value="1"/>
</dbReference>
<dbReference type="GO" id="GO:0003677">
    <property type="term" value="F:DNA binding"/>
    <property type="evidence" value="ECO:0007669"/>
    <property type="project" value="UniProtKB-KW"/>
</dbReference>
<dbReference type="SMART" id="SM00850">
    <property type="entry name" value="LytTR"/>
    <property type="match status" value="1"/>
</dbReference>
<dbReference type="AlphaFoldDB" id="A0A4R3Z6N5"/>
<dbReference type="GeneID" id="98914009"/>
<feature type="domain" description="HTH LytTR-type" evidence="1">
    <location>
        <begin position="49"/>
        <end position="147"/>
    </location>
</feature>
<evidence type="ECO:0000259" key="1">
    <source>
        <dbReference type="SMART" id="SM00850"/>
    </source>
</evidence>
<evidence type="ECO:0000313" key="3">
    <source>
        <dbReference type="Proteomes" id="UP000295515"/>
    </source>
</evidence>
<keyword evidence="3" id="KW-1185">Reference proteome</keyword>
<dbReference type="Proteomes" id="UP000295515">
    <property type="component" value="Unassembled WGS sequence"/>
</dbReference>
<proteinExistence type="predicted"/>
<protein>
    <submittedName>
        <fullName evidence="2">LytTr DNA-binding domain-containing protein</fullName>
    </submittedName>
</protein>
<name>A0A4R3Z6N5_9FIRM</name>
<dbReference type="InterPro" id="IPR007492">
    <property type="entry name" value="LytTR_DNA-bd_dom"/>
</dbReference>
<gene>
    <name evidence="2" type="ORF">EDD60_101184</name>
</gene>
<organism evidence="2 3">
    <name type="scientific">Longibaculum muris</name>
    <dbReference type="NCBI Taxonomy" id="1796628"/>
    <lineage>
        <taxon>Bacteria</taxon>
        <taxon>Bacillati</taxon>
        <taxon>Bacillota</taxon>
        <taxon>Erysipelotrichia</taxon>
        <taxon>Erysipelotrichales</taxon>
        <taxon>Coprobacillaceae</taxon>
        <taxon>Longibaculum</taxon>
    </lineage>
</organism>
<accession>A0A4R3Z6N5</accession>
<comment type="caution">
    <text evidence="2">The sequence shown here is derived from an EMBL/GenBank/DDBJ whole genome shotgun (WGS) entry which is preliminary data.</text>
</comment>
<evidence type="ECO:0000313" key="2">
    <source>
        <dbReference type="EMBL" id="TCW02880.1"/>
    </source>
</evidence>
<reference evidence="2 3" key="1">
    <citation type="submission" date="2019-03" db="EMBL/GenBank/DDBJ databases">
        <title>Genomic Encyclopedia of Type Strains, Phase IV (KMG-IV): sequencing the most valuable type-strain genomes for metagenomic binning, comparative biology and taxonomic classification.</title>
        <authorList>
            <person name="Goeker M."/>
        </authorList>
    </citation>
    <scope>NUCLEOTIDE SEQUENCE [LARGE SCALE GENOMIC DNA]</scope>
    <source>
        <strain evidence="2 3">DSM 29487</strain>
    </source>
</reference>
<sequence>MKIVYCENAKMNHYEIRLVTHPKNIKLAKLLVSQFKETIGEVELYDEYKNKYPVSLLTVYYFEIVDHKIYAYTENDVFRLYGTTMAKLKETVEPMGFYQINVRTIVNVRHVLYYKKQRGCRRRMVLDNKDVLVSSRRYRCGFDKMIEDKHFIGLENHKI</sequence>